<dbReference type="InterPro" id="IPR000843">
    <property type="entry name" value="HTH_LacI"/>
</dbReference>
<dbReference type="PROSITE" id="PS50932">
    <property type="entry name" value="HTH_LACI_2"/>
    <property type="match status" value="1"/>
</dbReference>
<reference evidence="5 6" key="1">
    <citation type="submission" date="2020-12" db="EMBL/GenBank/DDBJ databases">
        <title>Complete genome sequence of lactococcus lactis subsp. cremoris strain EPSC and strain G3-2.</title>
        <authorList>
            <person name="Kita K."/>
            <person name="Ishikawa S."/>
        </authorList>
    </citation>
    <scope>NUCLEOTIDE SEQUENCE [LARGE SCALE GENOMIC DNA]</scope>
    <source>
        <strain evidence="5 6">EPSC</strain>
    </source>
</reference>
<dbReference type="EMBL" id="AP024222">
    <property type="protein sequence ID" value="BCO06663.1"/>
    <property type="molecule type" value="Genomic_DNA"/>
</dbReference>
<dbReference type="Proteomes" id="UP000595253">
    <property type="component" value="Chromosome"/>
</dbReference>
<keyword evidence="3" id="KW-0804">Transcription</keyword>
<dbReference type="SUPFAM" id="SSF47413">
    <property type="entry name" value="lambda repressor-like DNA-binding domains"/>
    <property type="match status" value="1"/>
</dbReference>
<sequence>MTSLTDLSKLSGYSKATVSRALSGNGYVSPEARTIIQDLANELDYTPNAIAQELAAGTTKNIGVVLPYVKHPFSVRFWKEFLIKALKLAIRLSFFPQIMIKI</sequence>
<dbReference type="AlphaFoldDB" id="A0AAD1K0Z7"/>
<dbReference type="Pfam" id="PF00356">
    <property type="entry name" value="LacI"/>
    <property type="match status" value="1"/>
</dbReference>
<evidence type="ECO:0000259" key="4">
    <source>
        <dbReference type="PROSITE" id="PS50932"/>
    </source>
</evidence>
<organism evidence="5 6">
    <name type="scientific">Lactococcus lactis subsp. cremoris</name>
    <name type="common">Streptococcus cremoris</name>
    <dbReference type="NCBI Taxonomy" id="1359"/>
    <lineage>
        <taxon>Bacteria</taxon>
        <taxon>Bacillati</taxon>
        <taxon>Bacillota</taxon>
        <taxon>Bacilli</taxon>
        <taxon>Lactobacillales</taxon>
        <taxon>Streptococcaceae</taxon>
        <taxon>Lactococcus</taxon>
    </lineage>
</organism>
<dbReference type="PANTHER" id="PTHR30146">
    <property type="entry name" value="LACI-RELATED TRANSCRIPTIONAL REPRESSOR"/>
    <property type="match status" value="1"/>
</dbReference>
<name>A0AAD1K0Z7_LACLC</name>
<dbReference type="SMART" id="SM00354">
    <property type="entry name" value="HTH_LACI"/>
    <property type="match status" value="1"/>
</dbReference>
<evidence type="ECO:0000313" key="5">
    <source>
        <dbReference type="EMBL" id="BCO06663.1"/>
    </source>
</evidence>
<dbReference type="InterPro" id="IPR010982">
    <property type="entry name" value="Lambda_DNA-bd_dom_sf"/>
</dbReference>
<gene>
    <name evidence="5" type="ORF">LLC_19030</name>
</gene>
<protein>
    <recommendedName>
        <fullName evidence="4">HTH lacI-type domain-containing protein</fullName>
    </recommendedName>
</protein>
<dbReference type="Gene3D" id="1.10.260.40">
    <property type="entry name" value="lambda repressor-like DNA-binding domains"/>
    <property type="match status" value="1"/>
</dbReference>
<evidence type="ECO:0000256" key="1">
    <source>
        <dbReference type="ARBA" id="ARBA00023015"/>
    </source>
</evidence>
<evidence type="ECO:0000256" key="3">
    <source>
        <dbReference type="ARBA" id="ARBA00023163"/>
    </source>
</evidence>
<evidence type="ECO:0000313" key="6">
    <source>
        <dbReference type="Proteomes" id="UP000595253"/>
    </source>
</evidence>
<keyword evidence="2" id="KW-0238">DNA-binding</keyword>
<keyword evidence="1" id="KW-0805">Transcription regulation</keyword>
<dbReference type="CDD" id="cd01392">
    <property type="entry name" value="HTH_LacI"/>
    <property type="match status" value="1"/>
</dbReference>
<dbReference type="GO" id="GO:0003700">
    <property type="term" value="F:DNA-binding transcription factor activity"/>
    <property type="evidence" value="ECO:0007669"/>
    <property type="project" value="TreeGrafter"/>
</dbReference>
<accession>A0AAD1K0Z7</accession>
<feature type="domain" description="HTH lacI-type" evidence="4">
    <location>
        <begin position="2"/>
        <end position="56"/>
    </location>
</feature>
<dbReference type="PANTHER" id="PTHR30146:SF105">
    <property type="entry name" value="CATABOLITE CONTROL PROTEIN B"/>
    <property type="match status" value="1"/>
</dbReference>
<dbReference type="RefSeq" id="WP_126354646.1">
    <property type="nucleotide sequence ID" value="NZ_AP018499.1"/>
</dbReference>
<proteinExistence type="predicted"/>
<dbReference type="GO" id="GO:0000976">
    <property type="term" value="F:transcription cis-regulatory region binding"/>
    <property type="evidence" value="ECO:0007669"/>
    <property type="project" value="TreeGrafter"/>
</dbReference>
<evidence type="ECO:0000256" key="2">
    <source>
        <dbReference type="ARBA" id="ARBA00023125"/>
    </source>
</evidence>